<keyword evidence="1" id="KW-0472">Membrane</keyword>
<gene>
    <name evidence="2" type="ORF">OPS25_08695</name>
</gene>
<name>A0ABT3P733_9ALTE</name>
<accession>A0ABT3P733</accession>
<dbReference type="EMBL" id="JAPFRD010000010">
    <property type="protein sequence ID" value="MCW8108573.1"/>
    <property type="molecule type" value="Genomic_DNA"/>
</dbReference>
<reference evidence="2" key="1">
    <citation type="submission" date="2022-11" db="EMBL/GenBank/DDBJ databases">
        <title>Alteromonas sp. nov., isolated from sea water of the Qingdao.</title>
        <authorList>
            <person name="Wang Q."/>
        </authorList>
    </citation>
    <scope>NUCLEOTIDE SEQUENCE</scope>
    <source>
        <strain evidence="2">ASW11-7</strain>
    </source>
</reference>
<protein>
    <recommendedName>
        <fullName evidence="4">GtrA-like protein domain-containing protein</fullName>
    </recommendedName>
</protein>
<feature type="transmembrane region" description="Helical" evidence="1">
    <location>
        <begin position="74"/>
        <end position="93"/>
    </location>
</feature>
<evidence type="ECO:0000313" key="2">
    <source>
        <dbReference type="EMBL" id="MCW8108573.1"/>
    </source>
</evidence>
<dbReference type="Proteomes" id="UP001142810">
    <property type="component" value="Unassembled WGS sequence"/>
</dbReference>
<comment type="caution">
    <text evidence="2">The sequence shown here is derived from an EMBL/GenBank/DDBJ whole genome shotgun (WGS) entry which is preliminary data.</text>
</comment>
<organism evidence="2 3">
    <name type="scientific">Alteromonas aquimaris</name>
    <dbReference type="NCBI Taxonomy" id="2998417"/>
    <lineage>
        <taxon>Bacteria</taxon>
        <taxon>Pseudomonadati</taxon>
        <taxon>Pseudomonadota</taxon>
        <taxon>Gammaproteobacteria</taxon>
        <taxon>Alteromonadales</taxon>
        <taxon>Alteromonadaceae</taxon>
        <taxon>Alteromonas/Salinimonas group</taxon>
        <taxon>Alteromonas</taxon>
    </lineage>
</organism>
<proteinExistence type="predicted"/>
<feature type="transmembrane region" description="Helical" evidence="1">
    <location>
        <begin position="7"/>
        <end position="33"/>
    </location>
</feature>
<evidence type="ECO:0000256" key="1">
    <source>
        <dbReference type="SAM" id="Phobius"/>
    </source>
</evidence>
<keyword evidence="1" id="KW-1133">Transmembrane helix</keyword>
<keyword evidence="1" id="KW-0812">Transmembrane</keyword>
<dbReference type="RefSeq" id="WP_265617301.1">
    <property type="nucleotide sequence ID" value="NZ_JAPFRD010000010.1"/>
</dbReference>
<keyword evidence="3" id="KW-1185">Reference proteome</keyword>
<feature type="transmembrane region" description="Helical" evidence="1">
    <location>
        <begin position="39"/>
        <end position="62"/>
    </location>
</feature>
<sequence>MSKFEKFLLIFLVSTIGLLGFYGFNQSFIYFGYFDKYDTVFGVVVASLISYLLFRYQFFVWLPKNKEVKYKKKLVASIFVVFIYCPLFSFFYAHKALNSGVGLLLTHLYGIAKPDKEVLMTVKYSKSVRTWCTKYLVSEEFNNGIFNELKLCIEANEFSSITTRARVRLSVKESKFGLYVSTWRIDGV</sequence>
<evidence type="ECO:0000313" key="3">
    <source>
        <dbReference type="Proteomes" id="UP001142810"/>
    </source>
</evidence>
<evidence type="ECO:0008006" key="4">
    <source>
        <dbReference type="Google" id="ProtNLM"/>
    </source>
</evidence>